<dbReference type="AlphaFoldDB" id="A0A854QIX2"/>
<evidence type="ECO:0000256" key="2">
    <source>
        <dbReference type="ARBA" id="ARBA00009936"/>
    </source>
</evidence>
<dbReference type="GO" id="GO:0017119">
    <property type="term" value="C:Golgi transport complex"/>
    <property type="evidence" value="ECO:0007669"/>
    <property type="project" value="TreeGrafter"/>
</dbReference>
<evidence type="ECO:0000313" key="13">
    <source>
        <dbReference type="Proteomes" id="UP000199727"/>
    </source>
</evidence>
<evidence type="ECO:0000313" key="12">
    <source>
        <dbReference type="EMBL" id="OXG19896.1"/>
    </source>
</evidence>
<feature type="domain" description="Conserved oligomeric Golgi complex subunit 3 C-terminal" evidence="11">
    <location>
        <begin position="360"/>
        <end position="764"/>
    </location>
</feature>
<keyword evidence="5" id="KW-0653">Protein transport</keyword>
<evidence type="ECO:0000256" key="4">
    <source>
        <dbReference type="ARBA" id="ARBA00022448"/>
    </source>
</evidence>
<dbReference type="GO" id="GO:0007030">
    <property type="term" value="P:Golgi organization"/>
    <property type="evidence" value="ECO:0007669"/>
    <property type="project" value="TreeGrafter"/>
</dbReference>
<evidence type="ECO:0000256" key="6">
    <source>
        <dbReference type="ARBA" id="ARBA00023034"/>
    </source>
</evidence>
<accession>A0A854QIX2</accession>
<feature type="region of interest" description="Disordered" evidence="9">
    <location>
        <begin position="115"/>
        <end position="159"/>
    </location>
</feature>
<evidence type="ECO:0000256" key="7">
    <source>
        <dbReference type="ARBA" id="ARBA00023136"/>
    </source>
</evidence>
<comment type="similarity">
    <text evidence="2">Belongs to the COG3 family.</text>
</comment>
<keyword evidence="6" id="KW-0333">Golgi apparatus</keyword>
<dbReference type="EMBL" id="AMKT01000049">
    <property type="protein sequence ID" value="OXG19896.1"/>
    <property type="molecule type" value="Genomic_DNA"/>
</dbReference>
<reference evidence="12 13" key="1">
    <citation type="submission" date="2017-06" db="EMBL/GenBank/DDBJ databases">
        <title>Global population genomics of the pathogenic fungus Cryptococcus neoformans var. grubii.</title>
        <authorList>
            <person name="Cuomo C."/>
            <person name="Litvintseva A."/>
            <person name="Chen Y."/>
            <person name="Young S."/>
            <person name="Zeng Q."/>
            <person name="Chapman S."/>
            <person name="Gujja S."/>
            <person name="Saif S."/>
            <person name="Birren B."/>
        </authorList>
    </citation>
    <scope>NUCLEOTIDE SEQUENCE [LARGE SCALE GENOMIC DNA]</scope>
    <source>
        <strain evidence="12 13">Tu259-1</strain>
    </source>
</reference>
<name>A0A854QIX2_CRYNE</name>
<comment type="subcellular location">
    <subcellularLocation>
        <location evidence="1">Golgi apparatus membrane</location>
        <topology evidence="1">Peripheral membrane protein</topology>
    </subcellularLocation>
</comment>
<keyword evidence="4" id="KW-0813">Transport</keyword>
<evidence type="ECO:0000256" key="3">
    <source>
        <dbReference type="ARBA" id="ARBA00020976"/>
    </source>
</evidence>
<organism evidence="12 13">
    <name type="scientific">Cryptococcus neoformans Tu259-1</name>
    <dbReference type="NCBI Taxonomy" id="1230072"/>
    <lineage>
        <taxon>Eukaryota</taxon>
        <taxon>Fungi</taxon>
        <taxon>Dikarya</taxon>
        <taxon>Basidiomycota</taxon>
        <taxon>Agaricomycotina</taxon>
        <taxon>Tremellomycetes</taxon>
        <taxon>Tremellales</taxon>
        <taxon>Cryptococcaceae</taxon>
        <taxon>Cryptococcus</taxon>
        <taxon>Cryptococcus neoformans species complex</taxon>
    </lineage>
</organism>
<dbReference type="GO" id="GO:0000139">
    <property type="term" value="C:Golgi membrane"/>
    <property type="evidence" value="ECO:0007669"/>
    <property type="project" value="UniProtKB-SubCell"/>
</dbReference>
<feature type="region of interest" description="Disordered" evidence="9">
    <location>
        <begin position="507"/>
        <end position="527"/>
    </location>
</feature>
<feature type="compositionally biased region" description="Polar residues" evidence="9">
    <location>
        <begin position="513"/>
        <end position="523"/>
    </location>
</feature>
<dbReference type="GO" id="GO:0005801">
    <property type="term" value="C:cis-Golgi network"/>
    <property type="evidence" value="ECO:0007669"/>
    <property type="project" value="InterPro"/>
</dbReference>
<evidence type="ECO:0000259" key="10">
    <source>
        <dbReference type="Pfam" id="PF04136"/>
    </source>
</evidence>
<dbReference type="Proteomes" id="UP000199727">
    <property type="component" value="Unassembled WGS sequence"/>
</dbReference>
<evidence type="ECO:0000256" key="5">
    <source>
        <dbReference type="ARBA" id="ARBA00022927"/>
    </source>
</evidence>
<dbReference type="Pfam" id="PF04136">
    <property type="entry name" value="COG3_N"/>
    <property type="match status" value="1"/>
</dbReference>
<feature type="domain" description="Conserved oligomeric Golgi complex subunit 3 N-terminal" evidence="10">
    <location>
        <begin position="196"/>
        <end position="339"/>
    </location>
</feature>
<gene>
    <name evidence="12" type="ORF">C361_03956</name>
</gene>
<evidence type="ECO:0000259" key="11">
    <source>
        <dbReference type="Pfam" id="PF20671"/>
    </source>
</evidence>
<dbReference type="InterPro" id="IPR007265">
    <property type="entry name" value="COG_su3"/>
</dbReference>
<evidence type="ECO:0000256" key="1">
    <source>
        <dbReference type="ARBA" id="ARBA00004395"/>
    </source>
</evidence>
<protein>
    <recommendedName>
        <fullName evidence="3">Conserved oligomeric Golgi complex subunit 3</fullName>
    </recommendedName>
    <alternativeName>
        <fullName evidence="8">Component of oligomeric Golgi complex 3</fullName>
    </alternativeName>
</protein>
<dbReference type="OrthoDB" id="296793at2759"/>
<dbReference type="PANTHER" id="PTHR13302">
    <property type="entry name" value="CONSERVED OLIGOMERIC GOLGI COMPLEX COMPONENT 3"/>
    <property type="match status" value="1"/>
</dbReference>
<keyword evidence="7" id="KW-0472">Membrane</keyword>
<comment type="caution">
    <text evidence="12">The sequence shown here is derived from an EMBL/GenBank/DDBJ whole genome shotgun (WGS) entry which is preliminary data.</text>
</comment>
<sequence length="942" mass="105383">MISLTSTRLDRPTKTSTFISISCCFRLPETCPAASNKHNMSRSTTPAYQLRRPALNISSAPASSTASRVGTPPSSNTAAKQVVSLDEWESKSPLSNEQIGSIGAVKTRFGERDLPEKFKNEGPSVDTPVGNHLHPPSSQGPSLPSTPTPKDSSSTVVVPSPPYPKLINTPQQFLDHFTQLTLSTEHEQDSLYRDHLSEIAGLKERCDALIELLDDGEKEVKEMEKCLAYVEERSESLRGACEDLLEEQTHLLTHTSQLAHRLTFFTFLESATRMLNNPGNDLVLNPQFLPMVKRLDECLTYLGEHRDFKDAEVYLLRYQQCMTRSMALVKLYFVGVIKNLGQEVGRRLTDQSLSETATQAFIYTKFISLSATLRPLLAELEQRVISNPDELGSLLVECHTAYLTTRRNLMGQRVNAEIGRMDPGKSDLVDLARSGCSYLKQTCTDEFNLFKHFFLSGESQLYDFLESLCDYLYDHLRPRILHEPSLQVLCGVCTVLQALMVREVTDEEDEESTIFTPSSTPGSSHYPGGDDYFSSRPPMYRSGSSRNILHSRSQSIRRVSSYGSHRSRSVSSTALLSPSTRAAMIKSRKRKPFARLHIEVLLRMVLQDTQTRLVFRAQALLSADVEYYVPKEGDLDYPERLKLGLQGNKLVPRQLAVSLDAEDDDEPAILELPPAEAQKSWYPPLRVTLWVLSCLHTYVDAVVFEDLAQEAVTMCRRSLSSASDMLVAKKGKNKNMDAKMFLVRHLLILKEMTTGLELGKARRQEWSGLGDFLKSLLDNASSLLGYQRGTAQSNFVPDARTDIDRALKASCEDLISLVATRATSPLRTFLDKCTAYIAKSAASSSSAKTDLSAQEFATSEKVKEVHEQFKSVCTTEVEEWKKELRMYLLDEDTVAVLVPPAYNAIIDGYRQFHDLIRAEYDFITAAGIMRPSGVMDMLEAAS</sequence>
<feature type="compositionally biased region" description="Polar residues" evidence="9">
    <location>
        <begin position="59"/>
        <end position="79"/>
    </location>
</feature>
<evidence type="ECO:0000256" key="9">
    <source>
        <dbReference type="SAM" id="MobiDB-lite"/>
    </source>
</evidence>
<dbReference type="InterPro" id="IPR048320">
    <property type="entry name" value="COG3_N"/>
</dbReference>
<dbReference type="GO" id="GO:0006891">
    <property type="term" value="P:intra-Golgi vesicle-mediated transport"/>
    <property type="evidence" value="ECO:0007669"/>
    <property type="project" value="TreeGrafter"/>
</dbReference>
<feature type="region of interest" description="Disordered" evidence="9">
    <location>
        <begin position="59"/>
        <end position="99"/>
    </location>
</feature>
<proteinExistence type="inferred from homology"/>
<dbReference type="InterPro" id="IPR048685">
    <property type="entry name" value="COG3_C"/>
</dbReference>
<dbReference type="PANTHER" id="PTHR13302:SF8">
    <property type="entry name" value="CONSERVED OLIGOMERIC GOLGI COMPLEX SUBUNIT 3"/>
    <property type="match status" value="1"/>
</dbReference>
<evidence type="ECO:0000256" key="8">
    <source>
        <dbReference type="ARBA" id="ARBA00031339"/>
    </source>
</evidence>
<dbReference type="Pfam" id="PF20671">
    <property type="entry name" value="COG3_C"/>
    <property type="match status" value="1"/>
</dbReference>
<feature type="compositionally biased region" description="Low complexity" evidence="9">
    <location>
        <begin position="141"/>
        <end position="158"/>
    </location>
</feature>
<dbReference type="GO" id="GO:0006886">
    <property type="term" value="P:intracellular protein transport"/>
    <property type="evidence" value="ECO:0007669"/>
    <property type="project" value="InterPro"/>
</dbReference>